<evidence type="ECO:0000256" key="5">
    <source>
        <dbReference type="ARBA" id="ARBA00022741"/>
    </source>
</evidence>
<dbReference type="PANTHER" id="PTHR30305:SF1">
    <property type="entry name" value="HPR KINASE_PHOSPHORYLASE"/>
    <property type="match status" value="1"/>
</dbReference>
<keyword evidence="8" id="KW-0511">Multifunctional enzyme</keyword>
<dbReference type="Proteomes" id="UP000216943">
    <property type="component" value="Unassembled WGS sequence"/>
</dbReference>
<proteinExistence type="inferred from homology"/>
<feature type="domain" description="HPr(Ser) kinase/phosphorylase N-terminal" evidence="10">
    <location>
        <begin position="7"/>
        <end position="131"/>
    </location>
</feature>
<name>A0A269TJY9_9BACT</name>
<dbReference type="GO" id="GO:0006109">
    <property type="term" value="P:regulation of carbohydrate metabolic process"/>
    <property type="evidence" value="ECO:0007669"/>
    <property type="project" value="InterPro"/>
</dbReference>
<dbReference type="GO" id="GO:0005524">
    <property type="term" value="F:ATP binding"/>
    <property type="evidence" value="ECO:0007669"/>
    <property type="project" value="UniProtKB-KW"/>
</dbReference>
<evidence type="ECO:0000256" key="8">
    <source>
        <dbReference type="ARBA" id="ARBA00023268"/>
    </source>
</evidence>
<dbReference type="GO" id="GO:0000155">
    <property type="term" value="F:phosphorelay sensor kinase activity"/>
    <property type="evidence" value="ECO:0007669"/>
    <property type="project" value="InterPro"/>
</dbReference>
<keyword evidence="5" id="KW-0547">Nucleotide-binding</keyword>
<dbReference type="InterPro" id="IPR028979">
    <property type="entry name" value="Ser_kin/Pase_Hpr-like_N_sf"/>
</dbReference>
<dbReference type="SUPFAM" id="SSF75138">
    <property type="entry name" value="HprK N-terminal domain-like"/>
    <property type="match status" value="1"/>
</dbReference>
<dbReference type="OrthoDB" id="9778803at2"/>
<dbReference type="InterPro" id="IPR003755">
    <property type="entry name" value="HPr(Ser)_kin/Pase"/>
</dbReference>
<dbReference type="CDD" id="cd01918">
    <property type="entry name" value="HprK_C"/>
    <property type="match status" value="1"/>
</dbReference>
<dbReference type="InterPro" id="IPR027417">
    <property type="entry name" value="P-loop_NTPase"/>
</dbReference>
<accession>A0A269TJY9</accession>
<dbReference type="InterPro" id="IPR011126">
    <property type="entry name" value="Hpr_kin/Pase_Hpr_N"/>
</dbReference>
<comment type="catalytic activity">
    <reaction evidence="1">
        <text>[HPr protein]-L-serine + ATP = [HPr protein]-O-phospho-L-serine + ADP + H(+)</text>
        <dbReference type="Rhea" id="RHEA:46600"/>
        <dbReference type="Rhea" id="RHEA-COMP:11602"/>
        <dbReference type="Rhea" id="RHEA-COMP:11603"/>
        <dbReference type="ChEBI" id="CHEBI:15378"/>
        <dbReference type="ChEBI" id="CHEBI:29999"/>
        <dbReference type="ChEBI" id="CHEBI:30616"/>
        <dbReference type="ChEBI" id="CHEBI:83421"/>
        <dbReference type="ChEBI" id="CHEBI:456216"/>
    </reaction>
</comment>
<evidence type="ECO:0000313" key="12">
    <source>
        <dbReference type="EMBL" id="PAK21782.1"/>
    </source>
</evidence>
<evidence type="ECO:0000256" key="6">
    <source>
        <dbReference type="ARBA" id="ARBA00022777"/>
    </source>
</evidence>
<evidence type="ECO:0000256" key="7">
    <source>
        <dbReference type="ARBA" id="ARBA00022840"/>
    </source>
</evidence>
<dbReference type="Gene3D" id="3.40.50.300">
    <property type="entry name" value="P-loop containing nucleotide triphosphate hydrolases"/>
    <property type="match status" value="1"/>
</dbReference>
<evidence type="ECO:0000256" key="2">
    <source>
        <dbReference type="ARBA" id="ARBA00006883"/>
    </source>
</evidence>
<dbReference type="Pfam" id="PF02603">
    <property type="entry name" value="Hpr_kinase_N"/>
    <property type="match status" value="1"/>
</dbReference>
<evidence type="ECO:0000256" key="4">
    <source>
        <dbReference type="ARBA" id="ARBA00022679"/>
    </source>
</evidence>
<evidence type="ECO:0000256" key="9">
    <source>
        <dbReference type="ARBA" id="ARBA00047657"/>
    </source>
</evidence>
<reference evidence="13" key="1">
    <citation type="submission" date="2017-08" db="EMBL/GenBank/DDBJ databases">
        <authorList>
            <person name="Alvarez-Ponce D."/>
            <person name="Weitzman C.L."/>
            <person name="Tillett R.L."/>
            <person name="Sandmeier F.C."/>
            <person name="Tracy C.R."/>
        </authorList>
    </citation>
    <scope>NUCLEOTIDE SEQUENCE [LARGE SCALE GENOMIC DNA]</scope>
    <source>
        <strain evidence="13">723</strain>
    </source>
</reference>
<dbReference type="SUPFAM" id="SSF53795">
    <property type="entry name" value="PEP carboxykinase-like"/>
    <property type="match status" value="1"/>
</dbReference>
<dbReference type="AlphaFoldDB" id="A0A269TJY9"/>
<dbReference type="InterPro" id="IPR011104">
    <property type="entry name" value="Hpr_kin/Pase_C"/>
</dbReference>
<comment type="catalytic activity">
    <reaction evidence="9">
        <text>[HPr protein]-O-phospho-L-serine + phosphate + H(+) = [HPr protein]-L-serine + diphosphate</text>
        <dbReference type="Rhea" id="RHEA:46604"/>
        <dbReference type="Rhea" id="RHEA-COMP:11602"/>
        <dbReference type="Rhea" id="RHEA-COMP:11603"/>
        <dbReference type="ChEBI" id="CHEBI:15378"/>
        <dbReference type="ChEBI" id="CHEBI:29999"/>
        <dbReference type="ChEBI" id="CHEBI:33019"/>
        <dbReference type="ChEBI" id="CHEBI:43474"/>
        <dbReference type="ChEBI" id="CHEBI:83421"/>
    </reaction>
</comment>
<evidence type="ECO:0000313" key="13">
    <source>
        <dbReference type="Proteomes" id="UP000216943"/>
    </source>
</evidence>
<dbReference type="NCBIfam" id="TIGR00679">
    <property type="entry name" value="hpr-ser"/>
    <property type="match status" value="1"/>
</dbReference>
<dbReference type="Gene3D" id="3.40.1390.20">
    <property type="entry name" value="HprK N-terminal domain-like"/>
    <property type="match status" value="1"/>
</dbReference>
<dbReference type="RefSeq" id="WP_095334438.1">
    <property type="nucleotide sequence ID" value="NZ_NQNY01000001.1"/>
</dbReference>
<feature type="domain" description="HPr kinase/phosphorylase C-terminal" evidence="11">
    <location>
        <begin position="134"/>
        <end position="301"/>
    </location>
</feature>
<keyword evidence="7" id="KW-0067">ATP-binding</keyword>
<dbReference type="Pfam" id="PF07475">
    <property type="entry name" value="Hpr_kinase_C"/>
    <property type="match status" value="1"/>
</dbReference>
<sequence>MSTKTILVKDLVKKFNLEVNQSIIGERQIIKPTLTRAGLALGGFLNTHDIKGSVIVWSTQEKKFFDTVGFDNIRGEIELIFKNEPALVIMASGMSDKHAEVIKKLANLHNIPYCRTWMNMASLHGSIGSYLLEEFAPSYQIHGTLVVIMGLGVMIMGDSGIGKSEAALELIQKGHQLVTDDAVIVSQIGEKIVGRAPRITKNFLEARGLGFIDIQSVYGYRAIVDYHDIDLVVKLTDFKENNDFDRLGNKNLHYQIYNAKIPLIEIPVKAGRSFASLVEAAANVQILRNQGVDPLDVIRERTVSEPN</sequence>
<organism evidence="12 13">
    <name type="scientific">Mycoplasmopsis agassizii</name>
    <dbReference type="NCBI Taxonomy" id="33922"/>
    <lineage>
        <taxon>Bacteria</taxon>
        <taxon>Bacillati</taxon>
        <taxon>Mycoplasmatota</taxon>
        <taxon>Mycoplasmoidales</taxon>
        <taxon>Metamycoplasmataceae</taxon>
        <taxon>Mycoplasmopsis</taxon>
    </lineage>
</organism>
<evidence type="ECO:0000259" key="10">
    <source>
        <dbReference type="Pfam" id="PF02603"/>
    </source>
</evidence>
<keyword evidence="3" id="KW-0723">Serine/threonine-protein kinase</keyword>
<dbReference type="PANTHER" id="PTHR30305">
    <property type="entry name" value="PROTEIN YJDM-RELATED"/>
    <property type="match status" value="1"/>
</dbReference>
<gene>
    <name evidence="12" type="primary">hprK</name>
    <name evidence="12" type="ORF">CJJ23_00350</name>
</gene>
<keyword evidence="6 12" id="KW-0418">Kinase</keyword>
<evidence type="ECO:0000256" key="3">
    <source>
        <dbReference type="ARBA" id="ARBA00022527"/>
    </source>
</evidence>
<keyword evidence="4" id="KW-0808">Transferase</keyword>
<evidence type="ECO:0000259" key="11">
    <source>
        <dbReference type="Pfam" id="PF07475"/>
    </source>
</evidence>
<comment type="similarity">
    <text evidence="2">Belongs to the HPrK/P family.</text>
</comment>
<evidence type="ECO:0000256" key="1">
    <source>
        <dbReference type="ARBA" id="ARBA00001120"/>
    </source>
</evidence>
<dbReference type="EMBL" id="NQNY01000001">
    <property type="protein sequence ID" value="PAK21782.1"/>
    <property type="molecule type" value="Genomic_DNA"/>
</dbReference>
<comment type="caution">
    <text evidence="12">The sequence shown here is derived from an EMBL/GenBank/DDBJ whole genome shotgun (WGS) entry which is preliminary data.</text>
</comment>
<protein>
    <submittedName>
        <fullName evidence="12">HPr(Ser) kinase/phosphatase</fullName>
    </submittedName>
</protein>
<dbReference type="GO" id="GO:0004674">
    <property type="term" value="F:protein serine/threonine kinase activity"/>
    <property type="evidence" value="ECO:0007669"/>
    <property type="project" value="UniProtKB-KW"/>
</dbReference>